<name>A0A0P6XXJ5_9CHLR</name>
<dbReference type="STRING" id="869279.SE15_03660"/>
<dbReference type="Proteomes" id="UP000050544">
    <property type="component" value="Unassembled WGS sequence"/>
</dbReference>
<feature type="transmembrane region" description="Helical" evidence="1">
    <location>
        <begin position="12"/>
        <end position="33"/>
    </location>
</feature>
<evidence type="ECO:0000313" key="3">
    <source>
        <dbReference type="EMBL" id="KPL84255.1"/>
    </source>
</evidence>
<dbReference type="InterPro" id="IPR021309">
    <property type="entry name" value="YgaP-like_TM"/>
</dbReference>
<protein>
    <submittedName>
        <fullName evidence="3">Membrane protein</fullName>
    </submittedName>
</protein>
<feature type="transmembrane region" description="Helical" evidence="1">
    <location>
        <begin position="39"/>
        <end position="59"/>
    </location>
</feature>
<gene>
    <name evidence="3" type="ORF">SE15_03660</name>
</gene>
<dbReference type="AlphaFoldDB" id="A0A0P6XXJ5"/>
<dbReference type="RefSeq" id="WP_054520730.1">
    <property type="nucleotide sequence ID" value="NZ_LGKO01000002.1"/>
</dbReference>
<dbReference type="Pfam" id="PF11127">
    <property type="entry name" value="YgaP-like_TM"/>
    <property type="match status" value="1"/>
</dbReference>
<dbReference type="OrthoDB" id="9804804at2"/>
<keyword evidence="1" id="KW-0472">Membrane</keyword>
<keyword evidence="1" id="KW-1133">Transmembrane helix</keyword>
<reference evidence="3 4" key="1">
    <citation type="submission" date="2015-07" db="EMBL/GenBank/DDBJ databases">
        <title>Whole genome sequence of Thermanaerothrix daxensis DSM 23592.</title>
        <authorList>
            <person name="Hemp J."/>
            <person name="Ward L.M."/>
            <person name="Pace L.A."/>
            <person name="Fischer W.W."/>
        </authorList>
    </citation>
    <scope>NUCLEOTIDE SEQUENCE [LARGE SCALE GENOMIC DNA]</scope>
    <source>
        <strain evidence="3 4">GNS-1</strain>
    </source>
</reference>
<sequence>MRVNEAGWDRVLRVVLGIVLLVLGWGGIVSGGWGTVFKILGFVPLLTGLVGWCPLYALLKVRTNKA</sequence>
<evidence type="ECO:0000313" key="4">
    <source>
        <dbReference type="Proteomes" id="UP000050544"/>
    </source>
</evidence>
<keyword evidence="1" id="KW-0812">Transmembrane</keyword>
<organism evidence="3 4">
    <name type="scientific">Thermanaerothrix daxensis</name>
    <dbReference type="NCBI Taxonomy" id="869279"/>
    <lineage>
        <taxon>Bacteria</taxon>
        <taxon>Bacillati</taxon>
        <taxon>Chloroflexota</taxon>
        <taxon>Anaerolineae</taxon>
        <taxon>Anaerolineales</taxon>
        <taxon>Anaerolineaceae</taxon>
        <taxon>Thermanaerothrix</taxon>
    </lineage>
</organism>
<proteinExistence type="predicted"/>
<dbReference type="EMBL" id="LGKO01000002">
    <property type="protein sequence ID" value="KPL84255.1"/>
    <property type="molecule type" value="Genomic_DNA"/>
</dbReference>
<feature type="domain" description="Inner membrane protein YgaP-like transmembrane" evidence="2">
    <location>
        <begin position="1"/>
        <end position="65"/>
    </location>
</feature>
<evidence type="ECO:0000259" key="2">
    <source>
        <dbReference type="Pfam" id="PF11127"/>
    </source>
</evidence>
<accession>A0A0P6XXJ5</accession>
<evidence type="ECO:0000256" key="1">
    <source>
        <dbReference type="SAM" id="Phobius"/>
    </source>
</evidence>
<comment type="caution">
    <text evidence="3">The sequence shown here is derived from an EMBL/GenBank/DDBJ whole genome shotgun (WGS) entry which is preliminary data.</text>
</comment>
<keyword evidence="4" id="KW-1185">Reference proteome</keyword>